<keyword evidence="2" id="KW-1185">Reference proteome</keyword>
<sequence length="77" mass="8844">MDFHLHDGIEIYLSVSGEEPFEASNIRLIDSFYSLNIESNNKMNLSDEENNYLVNLFDKILNINSKVGKELPQRGIP</sequence>
<evidence type="ECO:0000313" key="2">
    <source>
        <dbReference type="Proteomes" id="UP000199520"/>
    </source>
</evidence>
<dbReference type="Proteomes" id="UP000199520">
    <property type="component" value="Unassembled WGS sequence"/>
</dbReference>
<evidence type="ECO:0000313" key="1">
    <source>
        <dbReference type="EMBL" id="SFM19105.1"/>
    </source>
</evidence>
<name>A0A1I4NUN0_9FIRM</name>
<gene>
    <name evidence="1" type="ORF">SAMN04490355_105231</name>
</gene>
<organism evidence="1 2">
    <name type="scientific">Pelosinus propionicus DSM 13327</name>
    <dbReference type="NCBI Taxonomy" id="1123291"/>
    <lineage>
        <taxon>Bacteria</taxon>
        <taxon>Bacillati</taxon>
        <taxon>Bacillota</taxon>
        <taxon>Negativicutes</taxon>
        <taxon>Selenomonadales</taxon>
        <taxon>Sporomusaceae</taxon>
        <taxon>Pelosinus</taxon>
    </lineage>
</organism>
<protein>
    <submittedName>
        <fullName evidence="1">Uncharacterized protein</fullName>
    </submittedName>
</protein>
<accession>A0A1I4NUN0</accession>
<reference evidence="2" key="1">
    <citation type="submission" date="2016-10" db="EMBL/GenBank/DDBJ databases">
        <authorList>
            <person name="Varghese N."/>
            <person name="Submissions S."/>
        </authorList>
    </citation>
    <scope>NUCLEOTIDE SEQUENCE [LARGE SCALE GENOMIC DNA]</scope>
    <source>
        <strain evidence="2">DSM 13327</strain>
    </source>
</reference>
<proteinExistence type="predicted"/>
<dbReference type="EMBL" id="FOTS01000052">
    <property type="protein sequence ID" value="SFM19105.1"/>
    <property type="molecule type" value="Genomic_DNA"/>
</dbReference>
<dbReference type="AlphaFoldDB" id="A0A1I4NUN0"/>